<evidence type="ECO:0000313" key="2">
    <source>
        <dbReference type="Proteomes" id="UP000054995"/>
    </source>
</evidence>
<proteinExistence type="predicted"/>
<evidence type="ECO:0000313" key="1">
    <source>
        <dbReference type="EMBL" id="KRY89540.1"/>
    </source>
</evidence>
<comment type="caution">
    <text evidence="1">The sequence shown here is derived from an EMBL/GenBank/DDBJ whole genome shotgun (WGS) entry which is preliminary data.</text>
</comment>
<keyword evidence="2" id="KW-1185">Reference proteome</keyword>
<reference evidence="1 2" key="1">
    <citation type="submission" date="2015-01" db="EMBL/GenBank/DDBJ databases">
        <title>Evolution of Trichinella species and genotypes.</title>
        <authorList>
            <person name="Korhonen P.K."/>
            <person name="Edoardo P."/>
            <person name="Giuseppe L.R."/>
            <person name="Gasser R.B."/>
        </authorList>
    </citation>
    <scope>NUCLEOTIDE SEQUENCE [LARGE SCALE GENOMIC DNA]</scope>
    <source>
        <strain evidence="1">ISS470</strain>
    </source>
</reference>
<gene>
    <name evidence="1" type="ORF">T4D_10617</name>
</gene>
<protein>
    <submittedName>
        <fullName evidence="1">Uncharacterized protein</fullName>
    </submittedName>
</protein>
<accession>A0A0V1FU27</accession>
<name>A0A0V1FU27_TRIPS</name>
<dbReference type="Proteomes" id="UP000054995">
    <property type="component" value="Unassembled WGS sequence"/>
</dbReference>
<dbReference type="EMBL" id="JYDT01000030">
    <property type="protein sequence ID" value="KRY89540.1"/>
    <property type="molecule type" value="Genomic_DNA"/>
</dbReference>
<organism evidence="1 2">
    <name type="scientific">Trichinella pseudospiralis</name>
    <name type="common">Parasitic roundworm</name>
    <dbReference type="NCBI Taxonomy" id="6337"/>
    <lineage>
        <taxon>Eukaryota</taxon>
        <taxon>Metazoa</taxon>
        <taxon>Ecdysozoa</taxon>
        <taxon>Nematoda</taxon>
        <taxon>Enoplea</taxon>
        <taxon>Dorylaimia</taxon>
        <taxon>Trichinellida</taxon>
        <taxon>Trichinellidae</taxon>
        <taxon>Trichinella</taxon>
    </lineage>
</organism>
<sequence length="43" mass="4896">MASVDSQNRWMLWLLPAFRKYYTFIDSVSMSCVSDAFISGPSS</sequence>